<protein>
    <submittedName>
        <fullName evidence="9">Transposable element P transposase</fullName>
    </submittedName>
</protein>
<keyword evidence="4 5" id="KW-0238">DNA-binding</keyword>
<reference evidence="9" key="1">
    <citation type="submission" date="2021-07" db="EMBL/GenBank/DDBJ databases">
        <authorList>
            <person name="Catto M.A."/>
            <person name="Jacobson A."/>
            <person name="Kennedy G."/>
            <person name="Labadie P."/>
            <person name="Hunt B.G."/>
            <person name="Srinivasan R."/>
        </authorList>
    </citation>
    <scope>NUCLEOTIDE SEQUENCE</scope>
    <source>
        <strain evidence="9">PL_HMW_Pooled</strain>
        <tissue evidence="9">Head</tissue>
    </source>
</reference>
<keyword evidence="11" id="KW-1185">Reference proteome</keyword>
<organism evidence="9 11">
    <name type="scientific">Frankliniella fusca</name>
    <dbReference type="NCBI Taxonomy" id="407009"/>
    <lineage>
        <taxon>Eukaryota</taxon>
        <taxon>Metazoa</taxon>
        <taxon>Ecdysozoa</taxon>
        <taxon>Arthropoda</taxon>
        <taxon>Hexapoda</taxon>
        <taxon>Insecta</taxon>
        <taxon>Pterygota</taxon>
        <taxon>Neoptera</taxon>
        <taxon>Paraneoptera</taxon>
        <taxon>Thysanoptera</taxon>
        <taxon>Terebrantia</taxon>
        <taxon>Thripoidea</taxon>
        <taxon>Thripidae</taxon>
        <taxon>Frankliniella</taxon>
    </lineage>
</organism>
<evidence type="ECO:0000313" key="10">
    <source>
        <dbReference type="EMBL" id="KAK3931127.1"/>
    </source>
</evidence>
<keyword evidence="1" id="KW-0479">Metal-binding</keyword>
<evidence type="ECO:0000256" key="3">
    <source>
        <dbReference type="ARBA" id="ARBA00022833"/>
    </source>
</evidence>
<dbReference type="Proteomes" id="UP001219518">
    <property type="component" value="Unassembled WGS sequence"/>
</dbReference>
<name>A0AAE1HAY1_9NEOP</name>
<keyword evidence="2 5" id="KW-0863">Zinc-finger</keyword>
<reference evidence="9" key="2">
    <citation type="journal article" date="2023" name="BMC Genomics">
        <title>Pest status, molecular evolution, and epigenetic factors derived from the genome assembly of Frankliniella fusca, a thysanopteran phytovirus vector.</title>
        <authorList>
            <person name="Catto M.A."/>
            <person name="Labadie P.E."/>
            <person name="Jacobson A.L."/>
            <person name="Kennedy G.G."/>
            <person name="Srinivasan R."/>
            <person name="Hunt B.G."/>
        </authorList>
    </citation>
    <scope>NUCLEOTIDE SEQUENCE</scope>
    <source>
        <strain evidence="9">PL_HMW_Pooled</strain>
    </source>
</reference>
<evidence type="ECO:0000256" key="4">
    <source>
        <dbReference type="ARBA" id="ARBA00023125"/>
    </source>
</evidence>
<dbReference type="AlphaFoldDB" id="A0AAE1HAY1"/>
<dbReference type="Pfam" id="PF12596">
    <property type="entry name" value="Tnp_P_element_C"/>
    <property type="match status" value="1"/>
</dbReference>
<dbReference type="InterPro" id="IPR006612">
    <property type="entry name" value="THAP_Znf"/>
</dbReference>
<gene>
    <name evidence="10" type="ORF">KUF71_025108</name>
    <name evidence="9" type="ORF">KUF71_026288</name>
</gene>
<proteinExistence type="predicted"/>
<feature type="compositionally biased region" description="Basic and acidic residues" evidence="7">
    <location>
        <begin position="852"/>
        <end position="937"/>
    </location>
</feature>
<comment type="caution">
    <text evidence="9">The sequence shown here is derived from an EMBL/GenBank/DDBJ whole genome shotgun (WGS) entry which is preliminary data.</text>
</comment>
<dbReference type="SMART" id="SM00980">
    <property type="entry name" value="THAP"/>
    <property type="match status" value="1"/>
</dbReference>
<accession>A0AAE1HAY1</accession>
<dbReference type="InterPro" id="IPR048366">
    <property type="entry name" value="TNP-like_GBD"/>
</dbReference>
<dbReference type="InterPro" id="IPR022242">
    <property type="entry name" value="TNP-like_C"/>
</dbReference>
<dbReference type="InterPro" id="IPR052224">
    <property type="entry name" value="THAP_domain_protein"/>
</dbReference>
<evidence type="ECO:0000256" key="5">
    <source>
        <dbReference type="PROSITE-ProRule" id="PRU00309"/>
    </source>
</evidence>
<sequence>MPGSTCAVRSCTSRSGGDGVVVFHSAGERVRERWIEKCNQPAEWIPPKQLIVCSRHFDASDYERDLKNELLNLPVRKILKREAIPSLELGNFQPNLPFSFPTPCIESTPSVIEDLPTNDTPSCATYEEEIKRLKAEMEALQKSSSEKIKDLEIQNKKMKKLLADANESIKTLNLEKSYIKSDLERIKKMPKTMSETEKVNLILEVLKGTLTKNQIEIMMGHKKFAHWTDEELQIAFTLRYMGKRAYNFVTKQMLIPLPSLSKLHRWASKLNIQPGNLQCVLNVMKCTAPSFEETERVAVLTFDEIKVREQIEYDQKHDKVLGPHTQMQVAMVRGLYGKWKVPVYLDFDQKMTPEILTNLIKELYEIGYTVKVCCSDMGGGNQGLLRDLGISPEKTWIIHPMDSKEKIYFCADAPHCLKLVRNWLLDTGFILGDGTTVSKRPLEALVALVAAPGNPLEVSSCFKLTEAHIKCEKTARQSVRLAAQLCSHTTEVALQRYLPGNDPDEALRLSKVIGIINRWFDIFNSYILYSLPLKSAYGTSLEEQDKHLEKMHNLMSTMRCTGKTFLQIFQKAIMLSITSLQLIRKEMEMRFKKPYILTHRLNQDLLENFFSQIRTRGGLHDHPSPMEAIWRVRMIILGKQSGIVQANNNANALESSKVDGDNFLTATAINVIEEAVAEADPDDPDEVVNADEPENYIPPEDSASENELHYTDVQEEMKGDGIQYLAGWVAFKFKKEFPDLGTPTRLVKSGDMNNNQLPTWVQQLSFGGLMQPSSAWLEKAHLMDSIFNKLNGKDSIFKGPNIVATCSRQVLREIADVPEKVIHTFILQRTRIRIKFLNAYAKFRKEQEKLAKEEEKKKKEEEKHLREQERRKIQEEQKQRKIEERAAREEVRRNVKEEKERKKAEEKAIREENRKKKQEEEKKRKAELVAAKEEDKRRKLTEKAATASIRKRKNNLPLPDNPKRRKEVRKYNKLVN</sequence>
<dbReference type="GO" id="GO:0008270">
    <property type="term" value="F:zinc ion binding"/>
    <property type="evidence" value="ECO:0007669"/>
    <property type="project" value="UniProtKB-KW"/>
</dbReference>
<dbReference type="GO" id="GO:0003677">
    <property type="term" value="F:DNA binding"/>
    <property type="evidence" value="ECO:0007669"/>
    <property type="project" value="UniProtKB-UniRule"/>
</dbReference>
<feature type="domain" description="THAP-type" evidence="8">
    <location>
        <begin position="1"/>
        <end position="88"/>
    </location>
</feature>
<dbReference type="PANTHER" id="PTHR46927:SF3">
    <property type="entry name" value="THAP-TYPE DOMAIN-CONTAINING PROTEIN"/>
    <property type="match status" value="1"/>
</dbReference>
<keyword evidence="6" id="KW-0175">Coiled coil</keyword>
<evidence type="ECO:0000256" key="6">
    <source>
        <dbReference type="SAM" id="Coils"/>
    </source>
</evidence>
<feature type="region of interest" description="Disordered" evidence="7">
    <location>
        <begin position="852"/>
        <end position="976"/>
    </location>
</feature>
<dbReference type="Pfam" id="PF21787">
    <property type="entry name" value="TNP-like_RNaseH_N"/>
    <property type="match status" value="1"/>
</dbReference>
<dbReference type="PANTHER" id="PTHR46927">
    <property type="entry name" value="AGAP005574-PA"/>
    <property type="match status" value="1"/>
</dbReference>
<keyword evidence="3" id="KW-0862">Zinc</keyword>
<evidence type="ECO:0000256" key="2">
    <source>
        <dbReference type="ARBA" id="ARBA00022771"/>
    </source>
</evidence>
<feature type="coiled-coil region" evidence="6">
    <location>
        <begin position="123"/>
        <end position="175"/>
    </location>
</feature>
<evidence type="ECO:0000313" key="11">
    <source>
        <dbReference type="Proteomes" id="UP001219518"/>
    </source>
</evidence>
<dbReference type="EMBL" id="JAHWGI010001418">
    <property type="protein sequence ID" value="KAK3931127.1"/>
    <property type="molecule type" value="Genomic_DNA"/>
</dbReference>
<dbReference type="EMBL" id="JAHWGI010000855">
    <property type="protein sequence ID" value="KAK3918047.1"/>
    <property type="molecule type" value="Genomic_DNA"/>
</dbReference>
<dbReference type="Pfam" id="PF21788">
    <property type="entry name" value="TNP-like_GBD"/>
    <property type="match status" value="1"/>
</dbReference>
<dbReference type="Pfam" id="PF05485">
    <property type="entry name" value="THAP"/>
    <property type="match status" value="1"/>
</dbReference>
<dbReference type="PROSITE" id="PS50950">
    <property type="entry name" value="ZF_THAP"/>
    <property type="match status" value="1"/>
</dbReference>
<dbReference type="SUPFAM" id="SSF57716">
    <property type="entry name" value="Glucocorticoid receptor-like (DNA-binding domain)"/>
    <property type="match status" value="1"/>
</dbReference>
<evidence type="ECO:0000256" key="1">
    <source>
        <dbReference type="ARBA" id="ARBA00022723"/>
    </source>
</evidence>
<evidence type="ECO:0000313" key="9">
    <source>
        <dbReference type="EMBL" id="KAK3918047.1"/>
    </source>
</evidence>
<evidence type="ECO:0000259" key="8">
    <source>
        <dbReference type="PROSITE" id="PS50950"/>
    </source>
</evidence>
<dbReference type="InterPro" id="IPR048365">
    <property type="entry name" value="TNP-like_RNaseH_N"/>
</dbReference>
<feature type="compositionally biased region" description="Basic residues" evidence="7">
    <location>
        <begin position="963"/>
        <end position="976"/>
    </location>
</feature>
<evidence type="ECO:0000256" key="7">
    <source>
        <dbReference type="SAM" id="MobiDB-lite"/>
    </source>
</evidence>